<evidence type="ECO:0000256" key="2">
    <source>
        <dbReference type="ARBA" id="ARBA00006448"/>
    </source>
</evidence>
<dbReference type="PANTHER" id="PTHR34582">
    <property type="entry name" value="UPF0702 TRANSMEMBRANE PROTEIN YCAP"/>
    <property type="match status" value="1"/>
</dbReference>
<dbReference type="Pfam" id="PF04239">
    <property type="entry name" value="DUF421"/>
    <property type="match status" value="1"/>
</dbReference>
<proteinExistence type="inferred from homology"/>
<evidence type="ECO:0000256" key="5">
    <source>
        <dbReference type="ARBA" id="ARBA00022989"/>
    </source>
</evidence>
<dbReference type="InterPro" id="IPR023090">
    <property type="entry name" value="UPF0702_alpha/beta_dom_sf"/>
</dbReference>
<organism evidence="9 10">
    <name type="scientific">Clostridium omnivorum</name>
    <dbReference type="NCBI Taxonomy" id="1604902"/>
    <lineage>
        <taxon>Bacteria</taxon>
        <taxon>Bacillati</taxon>
        <taxon>Bacillota</taxon>
        <taxon>Clostridia</taxon>
        <taxon>Eubacteriales</taxon>
        <taxon>Clostridiaceae</taxon>
        <taxon>Clostridium</taxon>
    </lineage>
</organism>
<evidence type="ECO:0000256" key="7">
    <source>
        <dbReference type="SAM" id="Phobius"/>
    </source>
</evidence>
<keyword evidence="5 7" id="KW-1133">Transmembrane helix</keyword>
<comment type="similarity">
    <text evidence="2">Belongs to the UPF0702 family.</text>
</comment>
<evidence type="ECO:0000313" key="10">
    <source>
        <dbReference type="Proteomes" id="UP001208567"/>
    </source>
</evidence>
<keyword evidence="10" id="KW-1185">Reference proteome</keyword>
<feature type="transmembrane region" description="Helical" evidence="7">
    <location>
        <begin position="35"/>
        <end position="54"/>
    </location>
</feature>
<reference evidence="9 10" key="1">
    <citation type="journal article" date="2024" name="Int. J. Syst. Evol. Microbiol.">
        <title>Clostridium omnivorum sp. nov., isolated from anoxic soil under the treatment of reductive soil disinfestation.</title>
        <authorList>
            <person name="Ueki A."/>
            <person name="Tonouchi A."/>
            <person name="Kaku N."/>
            <person name="Honma S."/>
            <person name="Ueki K."/>
        </authorList>
    </citation>
    <scope>NUCLEOTIDE SEQUENCE [LARGE SCALE GENOMIC DNA]</scope>
    <source>
        <strain evidence="9 10">E14</strain>
    </source>
</reference>
<evidence type="ECO:0000256" key="1">
    <source>
        <dbReference type="ARBA" id="ARBA00004651"/>
    </source>
</evidence>
<name>A0ABQ5N7Y2_9CLOT</name>
<dbReference type="PANTHER" id="PTHR34582:SF6">
    <property type="entry name" value="UPF0702 TRANSMEMBRANE PROTEIN YCAP"/>
    <property type="match status" value="1"/>
</dbReference>
<dbReference type="EMBL" id="BRXR01000001">
    <property type="protein sequence ID" value="GLC31347.1"/>
    <property type="molecule type" value="Genomic_DNA"/>
</dbReference>
<evidence type="ECO:0000256" key="3">
    <source>
        <dbReference type="ARBA" id="ARBA00022475"/>
    </source>
</evidence>
<sequence length="239" mass="26745">MWTAFINIFLRTIGAYLLLLLLTRLMGRKLISQMTFFDFTVGITAGTITGVVALGDINSFPYSAAALIIFALLAIASSYLHIKSFNARKVLNSEPVVLISQGQMVEENMKKCRVTINELMMLLREKSVFNAAEVEFAILETDGILSVLPKSEKQPLTPSDMKITTYYKGLSKDIIIDGKLMNENLDDTKFTVQWIEEQLKKQGIMNISDVFYAGLDSSNNLYVSLKSSTNEKHGMYGIE</sequence>
<feature type="domain" description="YetF C-terminal" evidence="8">
    <location>
        <begin position="86"/>
        <end position="214"/>
    </location>
</feature>
<feature type="transmembrane region" description="Helical" evidence="7">
    <location>
        <begin position="60"/>
        <end position="82"/>
    </location>
</feature>
<keyword evidence="4 7" id="KW-0812">Transmembrane</keyword>
<keyword evidence="3" id="KW-1003">Cell membrane</keyword>
<evidence type="ECO:0000259" key="8">
    <source>
        <dbReference type="Pfam" id="PF04239"/>
    </source>
</evidence>
<evidence type="ECO:0000256" key="4">
    <source>
        <dbReference type="ARBA" id="ARBA00022692"/>
    </source>
</evidence>
<gene>
    <name evidence="9" type="ORF">bsdE14_27570</name>
</gene>
<comment type="caution">
    <text evidence="9">The sequence shown here is derived from an EMBL/GenBank/DDBJ whole genome shotgun (WGS) entry which is preliminary data.</text>
</comment>
<dbReference type="RefSeq" id="WP_264850630.1">
    <property type="nucleotide sequence ID" value="NZ_BRXR01000001.1"/>
</dbReference>
<keyword evidence="6 7" id="KW-0472">Membrane</keyword>
<dbReference type="InterPro" id="IPR007353">
    <property type="entry name" value="DUF421"/>
</dbReference>
<evidence type="ECO:0000256" key="6">
    <source>
        <dbReference type="ARBA" id="ARBA00023136"/>
    </source>
</evidence>
<accession>A0ABQ5N7Y2</accession>
<evidence type="ECO:0000313" key="9">
    <source>
        <dbReference type="EMBL" id="GLC31347.1"/>
    </source>
</evidence>
<dbReference type="Gene3D" id="3.30.240.20">
    <property type="entry name" value="bsu07140 like domains"/>
    <property type="match status" value="2"/>
</dbReference>
<dbReference type="Proteomes" id="UP001208567">
    <property type="component" value="Unassembled WGS sequence"/>
</dbReference>
<feature type="transmembrane region" description="Helical" evidence="7">
    <location>
        <begin position="6"/>
        <end position="23"/>
    </location>
</feature>
<protein>
    <submittedName>
        <fullName evidence="9">DUF421 domain-containing protein</fullName>
    </submittedName>
</protein>
<comment type="subcellular location">
    <subcellularLocation>
        <location evidence="1">Cell membrane</location>
        <topology evidence="1">Multi-pass membrane protein</topology>
    </subcellularLocation>
</comment>